<keyword evidence="1" id="KW-1133">Transmembrane helix</keyword>
<keyword evidence="3" id="KW-1185">Reference proteome</keyword>
<proteinExistence type="predicted"/>
<keyword evidence="1" id="KW-0812">Transmembrane</keyword>
<protein>
    <submittedName>
        <fullName evidence="2">Uncharacterized protein</fullName>
    </submittedName>
</protein>
<accession>J3MJF8</accession>
<dbReference type="HOGENOM" id="CLU_2531104_0_0_1"/>
<keyword evidence="1" id="KW-0472">Membrane</keyword>
<evidence type="ECO:0000256" key="1">
    <source>
        <dbReference type="SAM" id="Phobius"/>
    </source>
</evidence>
<dbReference type="EnsemblPlants" id="OB07G15400.1">
    <property type="protein sequence ID" value="OB07G15400.1"/>
    <property type="gene ID" value="OB07G15400"/>
</dbReference>
<evidence type="ECO:0000313" key="3">
    <source>
        <dbReference type="Proteomes" id="UP000006038"/>
    </source>
</evidence>
<evidence type="ECO:0000313" key="2">
    <source>
        <dbReference type="EnsemblPlants" id="OB07G15400.1"/>
    </source>
</evidence>
<sequence length="84" mass="9918">MLLCKTKIDMLLSWLVKLTSSNKKKDFQTLLLKKTNCLSPLRWQKSLHRSIFENSVRGNLVCALYSVCLDVFWSGFYPLYRTHF</sequence>
<dbReference type="Gramene" id="OB07G15400.1">
    <property type="protein sequence ID" value="OB07G15400.1"/>
    <property type="gene ID" value="OB07G15400"/>
</dbReference>
<dbReference type="AlphaFoldDB" id="J3MJF8"/>
<organism evidence="2">
    <name type="scientific">Oryza brachyantha</name>
    <name type="common">malo sina</name>
    <dbReference type="NCBI Taxonomy" id="4533"/>
    <lineage>
        <taxon>Eukaryota</taxon>
        <taxon>Viridiplantae</taxon>
        <taxon>Streptophyta</taxon>
        <taxon>Embryophyta</taxon>
        <taxon>Tracheophyta</taxon>
        <taxon>Spermatophyta</taxon>
        <taxon>Magnoliopsida</taxon>
        <taxon>Liliopsida</taxon>
        <taxon>Poales</taxon>
        <taxon>Poaceae</taxon>
        <taxon>BOP clade</taxon>
        <taxon>Oryzoideae</taxon>
        <taxon>Oryzeae</taxon>
        <taxon>Oryzinae</taxon>
        <taxon>Oryza</taxon>
    </lineage>
</organism>
<name>J3MJF8_ORYBR</name>
<reference evidence="2" key="2">
    <citation type="submission" date="2013-04" db="UniProtKB">
        <authorList>
            <consortium name="EnsemblPlants"/>
        </authorList>
    </citation>
    <scope>IDENTIFICATION</scope>
</reference>
<feature type="transmembrane region" description="Helical" evidence="1">
    <location>
        <begin position="58"/>
        <end position="80"/>
    </location>
</feature>
<dbReference type="Proteomes" id="UP000006038">
    <property type="component" value="Chromosome 7"/>
</dbReference>
<reference evidence="2" key="1">
    <citation type="journal article" date="2013" name="Nat. Commun.">
        <title>Whole-genome sequencing of Oryza brachyantha reveals mechanisms underlying Oryza genome evolution.</title>
        <authorList>
            <person name="Chen J."/>
            <person name="Huang Q."/>
            <person name="Gao D."/>
            <person name="Wang J."/>
            <person name="Lang Y."/>
            <person name="Liu T."/>
            <person name="Li B."/>
            <person name="Bai Z."/>
            <person name="Luis Goicoechea J."/>
            <person name="Liang C."/>
            <person name="Chen C."/>
            <person name="Zhang W."/>
            <person name="Sun S."/>
            <person name="Liao Y."/>
            <person name="Zhang X."/>
            <person name="Yang L."/>
            <person name="Song C."/>
            <person name="Wang M."/>
            <person name="Shi J."/>
            <person name="Liu G."/>
            <person name="Liu J."/>
            <person name="Zhou H."/>
            <person name="Zhou W."/>
            <person name="Yu Q."/>
            <person name="An N."/>
            <person name="Chen Y."/>
            <person name="Cai Q."/>
            <person name="Wang B."/>
            <person name="Liu B."/>
            <person name="Min J."/>
            <person name="Huang Y."/>
            <person name="Wu H."/>
            <person name="Li Z."/>
            <person name="Zhang Y."/>
            <person name="Yin Y."/>
            <person name="Song W."/>
            <person name="Jiang J."/>
            <person name="Jackson S.A."/>
            <person name="Wing R.A."/>
            <person name="Wang J."/>
            <person name="Chen M."/>
        </authorList>
    </citation>
    <scope>NUCLEOTIDE SEQUENCE [LARGE SCALE GENOMIC DNA]</scope>
    <source>
        <strain evidence="2">cv. IRGC 101232</strain>
    </source>
</reference>